<name>A0AAN6YY02_9PEZI</name>
<dbReference type="Gene3D" id="3.80.10.10">
    <property type="entry name" value="Ribonuclease Inhibitor"/>
    <property type="match status" value="1"/>
</dbReference>
<proteinExistence type="predicted"/>
<dbReference type="SUPFAM" id="SSF52058">
    <property type="entry name" value="L domain-like"/>
    <property type="match status" value="1"/>
</dbReference>
<dbReference type="RefSeq" id="XP_064675283.1">
    <property type="nucleotide sequence ID" value="XM_064817243.1"/>
</dbReference>
<dbReference type="GO" id="GO:0005737">
    <property type="term" value="C:cytoplasm"/>
    <property type="evidence" value="ECO:0007669"/>
    <property type="project" value="TreeGrafter"/>
</dbReference>
<accession>A0AAN6YY02</accession>
<evidence type="ECO:0000313" key="4">
    <source>
        <dbReference type="EMBL" id="KAK4117713.1"/>
    </source>
</evidence>
<feature type="region of interest" description="Disordered" evidence="3">
    <location>
        <begin position="70"/>
        <end position="103"/>
    </location>
</feature>
<dbReference type="PANTHER" id="PTHR48051">
    <property type="match status" value="1"/>
</dbReference>
<sequence length="543" mass="59565">MAEEPTLPRLPSPLASASRGKRTFGGGVSSPELSTSSDPAFFSSDDDPALDNYQGQGRRKRRYVGAWFDQHPASSDSGVDDETRATHVSRRNKARPRPKKREFRRQLDSGVWMGTDGALTDTDDGVDLEPVPARLPLVPRQAPAPGPLAPARPRLSVAEEAVQNTVLRCLDNGNELVDLSGLQLEKISDGLIEPISNICPIPNVAKDVAFEQRDPQIKIFLSNNRLRTLPLALLNIEHLTVLSLRANQLTKLPPGIAKLRNLRTLNIAQNALRFLPAELLGLLQKGSKLTEMQFQPNPFWVPGPAPPQNIGGEEYLKRTFGPQPDVGFEASWAGLTTKLHSRTPVQFTDDTCELRSSFVLPVQTRSFRAAIELEPFQELATPTGFKTHASAETNRAVRPRGAKSLLELTLRACAASGQAEEIASWLREESWPAHLATFVEKANEFHQSGGGRCSVCGRDMVVPMTSWIEFRQIGRTTVTKNGDGGEVCRFMGLVGESEGPVPFMRSLLPKALIEHPANKISTQHSGYDGNPTTAAYHPYPMDI</sequence>
<gene>
    <name evidence="4" type="ORF">N656DRAFT_794152</name>
</gene>
<dbReference type="InterPro" id="IPR032675">
    <property type="entry name" value="LRR_dom_sf"/>
</dbReference>
<dbReference type="SMART" id="SM00369">
    <property type="entry name" value="LRR_TYP"/>
    <property type="match status" value="2"/>
</dbReference>
<dbReference type="Proteomes" id="UP001302812">
    <property type="component" value="Unassembled WGS sequence"/>
</dbReference>
<evidence type="ECO:0000256" key="2">
    <source>
        <dbReference type="ARBA" id="ARBA00022737"/>
    </source>
</evidence>
<comment type="caution">
    <text evidence="4">The sequence shown here is derived from an EMBL/GenBank/DDBJ whole genome shotgun (WGS) entry which is preliminary data.</text>
</comment>
<dbReference type="PANTHER" id="PTHR48051:SF1">
    <property type="entry name" value="RAS SUPPRESSOR PROTEIN 1"/>
    <property type="match status" value="1"/>
</dbReference>
<reference evidence="4" key="1">
    <citation type="journal article" date="2023" name="Mol. Phylogenet. Evol.">
        <title>Genome-scale phylogeny and comparative genomics of the fungal order Sordariales.</title>
        <authorList>
            <person name="Hensen N."/>
            <person name="Bonometti L."/>
            <person name="Westerberg I."/>
            <person name="Brannstrom I.O."/>
            <person name="Guillou S."/>
            <person name="Cros-Aarteil S."/>
            <person name="Calhoun S."/>
            <person name="Haridas S."/>
            <person name="Kuo A."/>
            <person name="Mondo S."/>
            <person name="Pangilinan J."/>
            <person name="Riley R."/>
            <person name="LaButti K."/>
            <person name="Andreopoulos B."/>
            <person name="Lipzen A."/>
            <person name="Chen C."/>
            <person name="Yan M."/>
            <person name="Daum C."/>
            <person name="Ng V."/>
            <person name="Clum A."/>
            <person name="Steindorff A."/>
            <person name="Ohm R.A."/>
            <person name="Martin F."/>
            <person name="Silar P."/>
            <person name="Natvig D.O."/>
            <person name="Lalanne C."/>
            <person name="Gautier V."/>
            <person name="Ament-Velasquez S.L."/>
            <person name="Kruys A."/>
            <person name="Hutchinson M.I."/>
            <person name="Powell A.J."/>
            <person name="Barry K."/>
            <person name="Miller A.N."/>
            <person name="Grigoriev I.V."/>
            <person name="Debuchy R."/>
            <person name="Gladieux P."/>
            <person name="Hiltunen Thoren M."/>
            <person name="Johannesson H."/>
        </authorList>
    </citation>
    <scope>NUCLEOTIDE SEQUENCE</scope>
    <source>
        <strain evidence="4">CBS 508.74</strain>
    </source>
</reference>
<protein>
    <submittedName>
        <fullName evidence="4">Uncharacterized protein</fullName>
    </submittedName>
</protein>
<dbReference type="InterPro" id="IPR001611">
    <property type="entry name" value="Leu-rich_rpt"/>
</dbReference>
<keyword evidence="2" id="KW-0677">Repeat</keyword>
<reference evidence="4" key="2">
    <citation type="submission" date="2023-05" db="EMBL/GenBank/DDBJ databases">
        <authorList>
            <consortium name="Lawrence Berkeley National Laboratory"/>
            <person name="Steindorff A."/>
            <person name="Hensen N."/>
            <person name="Bonometti L."/>
            <person name="Westerberg I."/>
            <person name="Brannstrom I.O."/>
            <person name="Guillou S."/>
            <person name="Cros-Aarteil S."/>
            <person name="Calhoun S."/>
            <person name="Haridas S."/>
            <person name="Kuo A."/>
            <person name="Mondo S."/>
            <person name="Pangilinan J."/>
            <person name="Riley R."/>
            <person name="Labutti K."/>
            <person name="Andreopoulos B."/>
            <person name="Lipzen A."/>
            <person name="Chen C."/>
            <person name="Yanf M."/>
            <person name="Daum C."/>
            <person name="Ng V."/>
            <person name="Clum A."/>
            <person name="Ohm R."/>
            <person name="Martin F."/>
            <person name="Silar P."/>
            <person name="Natvig D."/>
            <person name="Lalanne C."/>
            <person name="Gautier V."/>
            <person name="Ament-Velasquez S.L."/>
            <person name="Kruys A."/>
            <person name="Hutchinson M.I."/>
            <person name="Powell A.J."/>
            <person name="Barry K."/>
            <person name="Miller A.N."/>
            <person name="Grigoriev I.V."/>
            <person name="Debuchy R."/>
            <person name="Gladieux P."/>
            <person name="Thoren M.H."/>
            <person name="Johannesson H."/>
        </authorList>
    </citation>
    <scope>NUCLEOTIDE SEQUENCE</scope>
    <source>
        <strain evidence="4">CBS 508.74</strain>
    </source>
</reference>
<dbReference type="AlphaFoldDB" id="A0AAN6YY02"/>
<dbReference type="EMBL" id="MU853332">
    <property type="protein sequence ID" value="KAK4117713.1"/>
    <property type="molecule type" value="Genomic_DNA"/>
</dbReference>
<dbReference type="Pfam" id="PF13855">
    <property type="entry name" value="LRR_8"/>
    <property type="match status" value="1"/>
</dbReference>
<dbReference type="InterPro" id="IPR003591">
    <property type="entry name" value="Leu-rich_rpt_typical-subtyp"/>
</dbReference>
<evidence type="ECO:0000256" key="1">
    <source>
        <dbReference type="ARBA" id="ARBA00022614"/>
    </source>
</evidence>
<dbReference type="InterPro" id="IPR050216">
    <property type="entry name" value="LRR_domain-containing"/>
</dbReference>
<organism evidence="4 5">
    <name type="scientific">Canariomyces notabilis</name>
    <dbReference type="NCBI Taxonomy" id="2074819"/>
    <lineage>
        <taxon>Eukaryota</taxon>
        <taxon>Fungi</taxon>
        <taxon>Dikarya</taxon>
        <taxon>Ascomycota</taxon>
        <taxon>Pezizomycotina</taxon>
        <taxon>Sordariomycetes</taxon>
        <taxon>Sordariomycetidae</taxon>
        <taxon>Sordariales</taxon>
        <taxon>Chaetomiaceae</taxon>
        <taxon>Canariomyces</taxon>
    </lineage>
</organism>
<feature type="region of interest" description="Disordered" evidence="3">
    <location>
        <begin position="1"/>
        <end position="58"/>
    </location>
</feature>
<evidence type="ECO:0000313" key="5">
    <source>
        <dbReference type="Proteomes" id="UP001302812"/>
    </source>
</evidence>
<evidence type="ECO:0000256" key="3">
    <source>
        <dbReference type="SAM" id="MobiDB-lite"/>
    </source>
</evidence>
<feature type="compositionally biased region" description="Basic residues" evidence="3">
    <location>
        <begin position="87"/>
        <end position="103"/>
    </location>
</feature>
<keyword evidence="1" id="KW-0433">Leucine-rich repeat</keyword>
<dbReference type="GeneID" id="89941368"/>
<keyword evidence="5" id="KW-1185">Reference proteome</keyword>